<keyword evidence="3" id="KW-1185">Reference proteome</keyword>
<dbReference type="Proteomes" id="UP001139103">
    <property type="component" value="Unassembled WGS sequence"/>
</dbReference>
<keyword evidence="1" id="KW-0472">Membrane</keyword>
<name>A0A9X1MPK5_9BACT</name>
<evidence type="ECO:0008006" key="4">
    <source>
        <dbReference type="Google" id="ProtNLM"/>
    </source>
</evidence>
<keyword evidence="1" id="KW-0812">Transmembrane</keyword>
<dbReference type="RefSeq" id="WP_230220800.1">
    <property type="nucleotide sequence ID" value="NZ_JAJKFT010000010.1"/>
</dbReference>
<dbReference type="AlphaFoldDB" id="A0A9X1MPK5"/>
<organism evidence="2 3">
    <name type="scientific">Blastopirellula sediminis</name>
    <dbReference type="NCBI Taxonomy" id="2894196"/>
    <lineage>
        <taxon>Bacteria</taxon>
        <taxon>Pseudomonadati</taxon>
        <taxon>Planctomycetota</taxon>
        <taxon>Planctomycetia</taxon>
        <taxon>Pirellulales</taxon>
        <taxon>Pirellulaceae</taxon>
        <taxon>Blastopirellula</taxon>
    </lineage>
</organism>
<dbReference type="EMBL" id="JAJKFT010000010">
    <property type="protein sequence ID" value="MCC9630020.1"/>
    <property type="molecule type" value="Genomic_DNA"/>
</dbReference>
<evidence type="ECO:0000313" key="3">
    <source>
        <dbReference type="Proteomes" id="UP001139103"/>
    </source>
</evidence>
<proteinExistence type="predicted"/>
<sequence length="116" mass="12472">MQFRLSTLLLMIFAIAVAMQIGVIYLLVAIYFASSLGPLVFRKTWLRAVVSFALATLACLAIFIAVRMTGGNDPYPTPESGPYWGTSLIASLVAGTFAAIVCVGIGQEDRPKNRGE</sequence>
<accession>A0A9X1MPK5</accession>
<evidence type="ECO:0000256" key="1">
    <source>
        <dbReference type="SAM" id="Phobius"/>
    </source>
</evidence>
<protein>
    <recommendedName>
        <fullName evidence="4">Transmembrane protein</fullName>
    </recommendedName>
</protein>
<keyword evidence="1" id="KW-1133">Transmembrane helix</keyword>
<reference evidence="2" key="1">
    <citation type="submission" date="2021-11" db="EMBL/GenBank/DDBJ databases">
        <title>Genome sequence.</title>
        <authorList>
            <person name="Sun Q."/>
        </authorList>
    </citation>
    <scope>NUCLEOTIDE SEQUENCE</scope>
    <source>
        <strain evidence="2">JC732</strain>
    </source>
</reference>
<feature type="transmembrane region" description="Helical" evidence="1">
    <location>
        <begin position="86"/>
        <end position="106"/>
    </location>
</feature>
<evidence type="ECO:0000313" key="2">
    <source>
        <dbReference type="EMBL" id="MCC9630020.1"/>
    </source>
</evidence>
<feature type="transmembrane region" description="Helical" evidence="1">
    <location>
        <begin position="6"/>
        <end position="33"/>
    </location>
</feature>
<gene>
    <name evidence="2" type="ORF">LOC68_16635</name>
</gene>
<feature type="transmembrane region" description="Helical" evidence="1">
    <location>
        <begin position="45"/>
        <end position="66"/>
    </location>
</feature>
<comment type="caution">
    <text evidence="2">The sequence shown here is derived from an EMBL/GenBank/DDBJ whole genome shotgun (WGS) entry which is preliminary data.</text>
</comment>